<dbReference type="SUPFAM" id="SSF158472">
    <property type="entry name" value="HAMP domain-like"/>
    <property type="match status" value="1"/>
</dbReference>
<name>A0ABP8NN85_9BACT</name>
<dbReference type="InterPro" id="IPR003660">
    <property type="entry name" value="HAMP_dom"/>
</dbReference>
<reference evidence="5" key="1">
    <citation type="journal article" date="2019" name="Int. J. Syst. Evol. Microbiol.">
        <title>The Global Catalogue of Microorganisms (GCM) 10K type strain sequencing project: providing services to taxonomists for standard genome sequencing and annotation.</title>
        <authorList>
            <consortium name="The Broad Institute Genomics Platform"/>
            <consortium name="The Broad Institute Genome Sequencing Center for Infectious Disease"/>
            <person name="Wu L."/>
            <person name="Ma J."/>
        </authorList>
    </citation>
    <scope>NUCLEOTIDE SEQUENCE [LARGE SCALE GENOMIC DNA]</scope>
    <source>
        <strain evidence="5">JCM 17759</strain>
    </source>
</reference>
<keyword evidence="2" id="KW-0812">Transmembrane</keyword>
<evidence type="ECO:0000256" key="1">
    <source>
        <dbReference type="ARBA" id="ARBA00022801"/>
    </source>
</evidence>
<dbReference type="Gene3D" id="1.10.8.500">
    <property type="entry name" value="HAMP domain in histidine kinase"/>
    <property type="match status" value="1"/>
</dbReference>
<gene>
    <name evidence="4" type="ORF">GCM10023156_62800</name>
</gene>
<proteinExistence type="predicted"/>
<evidence type="ECO:0000313" key="4">
    <source>
        <dbReference type="EMBL" id="GAA4469985.1"/>
    </source>
</evidence>
<dbReference type="CDD" id="cd06225">
    <property type="entry name" value="HAMP"/>
    <property type="match status" value="1"/>
</dbReference>
<dbReference type="RefSeq" id="WP_345327638.1">
    <property type="nucleotide sequence ID" value="NZ_BAABGA010000107.1"/>
</dbReference>
<dbReference type="InterPro" id="IPR052016">
    <property type="entry name" value="Bact_Sigma-Reg"/>
</dbReference>
<evidence type="ECO:0000313" key="5">
    <source>
        <dbReference type="Proteomes" id="UP001500840"/>
    </source>
</evidence>
<dbReference type="PANTHER" id="PTHR43156:SF2">
    <property type="entry name" value="STAGE II SPORULATION PROTEIN E"/>
    <property type="match status" value="1"/>
</dbReference>
<dbReference type="PANTHER" id="PTHR43156">
    <property type="entry name" value="STAGE II SPORULATION PROTEIN E-RELATED"/>
    <property type="match status" value="1"/>
</dbReference>
<evidence type="ECO:0000256" key="2">
    <source>
        <dbReference type="SAM" id="Phobius"/>
    </source>
</evidence>
<dbReference type="SMART" id="SM00304">
    <property type="entry name" value="HAMP"/>
    <property type="match status" value="1"/>
</dbReference>
<keyword evidence="2" id="KW-1133">Transmembrane helix</keyword>
<feature type="transmembrane region" description="Helical" evidence="2">
    <location>
        <begin position="12"/>
        <end position="28"/>
    </location>
</feature>
<dbReference type="Gene3D" id="3.60.40.10">
    <property type="entry name" value="PPM-type phosphatase domain"/>
    <property type="match status" value="1"/>
</dbReference>
<dbReference type="EMBL" id="BAABGA010000107">
    <property type="protein sequence ID" value="GAA4469985.1"/>
    <property type="molecule type" value="Genomic_DNA"/>
</dbReference>
<feature type="domain" description="HAMP" evidence="3">
    <location>
        <begin position="26"/>
        <end position="78"/>
    </location>
</feature>
<dbReference type="InterPro" id="IPR036457">
    <property type="entry name" value="PPM-type-like_dom_sf"/>
</dbReference>
<dbReference type="PROSITE" id="PS50885">
    <property type="entry name" value="HAMP"/>
    <property type="match status" value="1"/>
</dbReference>
<organism evidence="4 5">
    <name type="scientific">Novipirellula rosea</name>
    <dbReference type="NCBI Taxonomy" id="1031540"/>
    <lineage>
        <taxon>Bacteria</taxon>
        <taxon>Pseudomonadati</taxon>
        <taxon>Planctomycetota</taxon>
        <taxon>Planctomycetia</taxon>
        <taxon>Pirellulales</taxon>
        <taxon>Pirellulaceae</taxon>
        <taxon>Novipirellula</taxon>
    </lineage>
</organism>
<accession>A0ABP8NN85</accession>
<comment type="caution">
    <text evidence="4">The sequence shown here is derived from an EMBL/GenBank/DDBJ whole genome shotgun (WGS) entry which is preliminary data.</text>
</comment>
<sequence length="188" mass="20392">MAVDASEPGALAGVVAAAVVNLMLYLMVTKPMRRLVASLQSIGDGNLDSRTQNLSCRELRYLGDQINVMTERLDASDRDRRLHMAKAREIQQNLRPGEIDLPQLKINSVFEPAEDAGGDYSDVIVLNDSQVLLCVADVAGHGVPAAMAATFLKAFVCEAAKVTALPKRLILTRNSLGRSVSSKWSQQE</sequence>
<keyword evidence="2" id="KW-0472">Membrane</keyword>
<evidence type="ECO:0000259" key="3">
    <source>
        <dbReference type="PROSITE" id="PS50885"/>
    </source>
</evidence>
<keyword evidence="1" id="KW-0378">Hydrolase</keyword>
<dbReference type="Pfam" id="PF00672">
    <property type="entry name" value="HAMP"/>
    <property type="match status" value="1"/>
</dbReference>
<keyword evidence="5" id="KW-1185">Reference proteome</keyword>
<protein>
    <recommendedName>
        <fullName evidence="3">HAMP domain-containing protein</fullName>
    </recommendedName>
</protein>
<dbReference type="Proteomes" id="UP001500840">
    <property type="component" value="Unassembled WGS sequence"/>
</dbReference>